<feature type="binding site" evidence="5">
    <location>
        <position position="385"/>
    </location>
    <ligand>
        <name>substrate</name>
    </ligand>
</feature>
<dbReference type="InterPro" id="IPR005471">
    <property type="entry name" value="Tscrpt_reg_IclR_N"/>
</dbReference>
<dbReference type="SUPFAM" id="SSF55781">
    <property type="entry name" value="GAF domain-like"/>
    <property type="match status" value="1"/>
</dbReference>
<dbReference type="PROSITE" id="PS51077">
    <property type="entry name" value="HTH_ICLR"/>
    <property type="match status" value="1"/>
</dbReference>
<gene>
    <name evidence="8" type="ORF">C7450_106173</name>
</gene>
<dbReference type="InterPro" id="IPR014757">
    <property type="entry name" value="Tscrpt_reg_IclR_C"/>
</dbReference>
<dbReference type="Gene3D" id="1.10.10.10">
    <property type="entry name" value="Winged helix-like DNA-binding domain superfamily/Winged helix DNA-binding domain"/>
    <property type="match status" value="1"/>
</dbReference>
<evidence type="ECO:0000256" key="3">
    <source>
        <dbReference type="ARBA" id="ARBA00023163"/>
    </source>
</evidence>
<evidence type="ECO:0000256" key="5">
    <source>
        <dbReference type="PIRSR" id="PIRSR605511-2"/>
    </source>
</evidence>
<reference evidence="8 9" key="1">
    <citation type="submission" date="2018-05" db="EMBL/GenBank/DDBJ databases">
        <title>Genomic Encyclopedia of Type Strains, Phase IV (KMG-IV): sequencing the most valuable type-strain genomes for metagenomic binning, comparative biology and taxonomic classification.</title>
        <authorList>
            <person name="Goeker M."/>
        </authorList>
    </citation>
    <scope>NUCLEOTIDE SEQUENCE [LARGE SCALE GENOMIC DNA]</scope>
    <source>
        <strain evidence="8 9">DSM 6462</strain>
    </source>
</reference>
<name>A0A2V3U4X7_9HYPH</name>
<feature type="domain" description="HTH iclR-type" evidence="6">
    <location>
        <begin position="25"/>
        <end position="87"/>
    </location>
</feature>
<dbReference type="GO" id="GO:0005509">
    <property type="term" value="F:calcium ion binding"/>
    <property type="evidence" value="ECO:0007669"/>
    <property type="project" value="TreeGrafter"/>
</dbReference>
<keyword evidence="5" id="KW-0479">Metal-binding</keyword>
<dbReference type="Pfam" id="PF08450">
    <property type="entry name" value="SGL"/>
    <property type="match status" value="1"/>
</dbReference>
<dbReference type="SUPFAM" id="SSF46785">
    <property type="entry name" value="Winged helix' DNA-binding domain"/>
    <property type="match status" value="1"/>
</dbReference>
<dbReference type="InterPro" id="IPR029016">
    <property type="entry name" value="GAF-like_dom_sf"/>
</dbReference>
<comment type="similarity">
    <text evidence="1">Belongs to the SMP-30/CGR1 family.</text>
</comment>
<proteinExistence type="inferred from homology"/>
<evidence type="ECO:0000259" key="7">
    <source>
        <dbReference type="PROSITE" id="PS51078"/>
    </source>
</evidence>
<keyword evidence="2" id="KW-0805">Transcription regulation</keyword>
<evidence type="ECO:0000313" key="9">
    <source>
        <dbReference type="Proteomes" id="UP000248021"/>
    </source>
</evidence>
<dbReference type="InterPro" id="IPR036388">
    <property type="entry name" value="WH-like_DNA-bd_sf"/>
</dbReference>
<dbReference type="Gene3D" id="3.30.450.40">
    <property type="match status" value="1"/>
</dbReference>
<sequence>MDQDARIDHDARVLTPGERDVPTGAAALAKGLYLLDVIGEYPSPPRFKDLQAATKLPKGTLARMLNTLVLFRLVRHEDSDNTYRLGHRLFELAHRVWESFDLRGAAAPVLERLADETRETVAVCAIDNGEVLYIDQRSRGGAFGFRIEIGRRAPLHCTAGGKALLAFAAPHEQRALLDGLKLERFSERTITDEGALVADLALSRARGYAISLAEHVPGVSSVAAPVFDHTGKAVAALGVYGPSSRLSNDRLHVTGRDLMAAARQISGNVGASQLNITSYVRPGRAADADVECVLPWGAHLAEGPVWSARDQRLYWVDILAPAVYRFDPATRANEEVVMPRLVSAVAPRHDGGLVALTQDGLEAFDFASGRLTRLVDPEADIPDNRFNDGKCDARGRMWAGTMRLDASRAAGALYVIRPDLSWQRADAGFTVANGLDWSPDGKTLYFADSAGGIYAYDFDVDRGTVGARRIFASVDKDEGRPDGLAVDAEGYVWCAIWDGWCVRRYAPDGSLDREVRLPVPRPTSVAFGGSDLKTLFITSARIRLPSRVLTDAPFSGGLFALPVDVPGLPAHAFAG</sequence>
<organism evidence="8 9">
    <name type="scientific">Chelatococcus asaccharovorans</name>
    <dbReference type="NCBI Taxonomy" id="28210"/>
    <lineage>
        <taxon>Bacteria</taxon>
        <taxon>Pseudomonadati</taxon>
        <taxon>Pseudomonadota</taxon>
        <taxon>Alphaproteobacteria</taxon>
        <taxon>Hyphomicrobiales</taxon>
        <taxon>Chelatococcaceae</taxon>
        <taxon>Chelatococcus</taxon>
    </lineage>
</organism>
<feature type="binding site" evidence="5">
    <location>
        <position position="387"/>
    </location>
    <ligand>
        <name>substrate</name>
    </ligand>
</feature>
<dbReference type="InterPro" id="IPR011042">
    <property type="entry name" value="6-blade_b-propeller_TolB-like"/>
</dbReference>
<accession>A0A2V3U4X7</accession>
<feature type="binding site" evidence="5">
    <location>
        <position position="302"/>
    </location>
    <ligand>
        <name>a divalent metal cation</name>
        <dbReference type="ChEBI" id="CHEBI:60240"/>
    </ligand>
</feature>
<feature type="domain" description="IclR-ED" evidence="7">
    <location>
        <begin position="88"/>
        <end position="271"/>
    </location>
</feature>
<dbReference type="Proteomes" id="UP000248021">
    <property type="component" value="Unassembled WGS sequence"/>
</dbReference>
<dbReference type="RefSeq" id="WP_245449777.1">
    <property type="nucleotide sequence ID" value="NZ_JAHBRY010000001.1"/>
</dbReference>
<evidence type="ECO:0000256" key="4">
    <source>
        <dbReference type="PIRSR" id="PIRSR605511-1"/>
    </source>
</evidence>
<dbReference type="GO" id="GO:0019853">
    <property type="term" value="P:L-ascorbic acid biosynthetic process"/>
    <property type="evidence" value="ECO:0007669"/>
    <property type="project" value="TreeGrafter"/>
</dbReference>
<dbReference type="InterPro" id="IPR005511">
    <property type="entry name" value="SMP-30"/>
</dbReference>
<comment type="cofactor">
    <cofactor evidence="5">
        <name>Zn(2+)</name>
        <dbReference type="ChEBI" id="CHEBI:29105"/>
    </cofactor>
    <text evidence="5">Binds 1 divalent metal cation per subunit.</text>
</comment>
<dbReference type="Pfam" id="PF01614">
    <property type="entry name" value="IclR_C"/>
    <property type="match status" value="1"/>
</dbReference>
<feature type="binding site" evidence="5">
    <location>
        <position position="482"/>
    </location>
    <ligand>
        <name>a divalent metal cation</name>
        <dbReference type="ChEBI" id="CHEBI:60240"/>
    </ligand>
</feature>
<feature type="binding site" evidence="5">
    <location>
        <position position="405"/>
    </location>
    <ligand>
        <name>substrate</name>
    </ligand>
</feature>
<dbReference type="PROSITE" id="PS51078">
    <property type="entry name" value="ICLR_ED"/>
    <property type="match status" value="1"/>
</dbReference>
<evidence type="ECO:0000256" key="1">
    <source>
        <dbReference type="ARBA" id="ARBA00008853"/>
    </source>
</evidence>
<dbReference type="PRINTS" id="PR01790">
    <property type="entry name" value="SMP30FAMILY"/>
</dbReference>
<evidence type="ECO:0000313" key="8">
    <source>
        <dbReference type="EMBL" id="PXW58000.1"/>
    </source>
</evidence>
<keyword evidence="5" id="KW-0862">Zinc</keyword>
<dbReference type="SUPFAM" id="SSF63829">
    <property type="entry name" value="Calcium-dependent phosphotriesterase"/>
    <property type="match status" value="1"/>
</dbReference>
<dbReference type="EMBL" id="QJJK01000006">
    <property type="protein sequence ID" value="PXW58000.1"/>
    <property type="molecule type" value="Genomic_DNA"/>
</dbReference>
<evidence type="ECO:0000256" key="2">
    <source>
        <dbReference type="ARBA" id="ARBA00023015"/>
    </source>
</evidence>
<dbReference type="GO" id="GO:0004341">
    <property type="term" value="F:gluconolactonase activity"/>
    <property type="evidence" value="ECO:0007669"/>
    <property type="project" value="TreeGrafter"/>
</dbReference>
<dbReference type="Pfam" id="PF09339">
    <property type="entry name" value="HTH_IclR"/>
    <property type="match status" value="1"/>
</dbReference>
<dbReference type="InterPro" id="IPR036390">
    <property type="entry name" value="WH_DNA-bd_sf"/>
</dbReference>
<dbReference type="GO" id="GO:0006355">
    <property type="term" value="P:regulation of DNA-templated transcription"/>
    <property type="evidence" value="ECO:0007669"/>
    <property type="project" value="InterPro"/>
</dbReference>
<dbReference type="AlphaFoldDB" id="A0A2V3U4X7"/>
<protein>
    <submittedName>
        <fullName evidence="8">IclR family transcriptional regulator</fullName>
    </submittedName>
</protein>
<dbReference type="InterPro" id="IPR013658">
    <property type="entry name" value="SGL"/>
</dbReference>
<dbReference type="GO" id="GO:0003677">
    <property type="term" value="F:DNA binding"/>
    <property type="evidence" value="ECO:0007669"/>
    <property type="project" value="InterPro"/>
</dbReference>
<keyword evidence="3" id="KW-0804">Transcription</keyword>
<feature type="active site" description="Proton donor/acceptor" evidence="4">
    <location>
        <position position="482"/>
    </location>
</feature>
<comment type="caution">
    <text evidence="8">The sequence shown here is derived from an EMBL/GenBank/DDBJ whole genome shotgun (WGS) entry which is preliminary data.</text>
</comment>
<evidence type="ECO:0000259" key="6">
    <source>
        <dbReference type="PROSITE" id="PS51077"/>
    </source>
</evidence>
<dbReference type="PANTHER" id="PTHR10907">
    <property type="entry name" value="REGUCALCIN"/>
    <property type="match status" value="1"/>
</dbReference>
<dbReference type="SMART" id="SM00346">
    <property type="entry name" value="HTH_ICLR"/>
    <property type="match status" value="1"/>
</dbReference>
<keyword evidence="9" id="KW-1185">Reference proteome</keyword>
<dbReference type="PANTHER" id="PTHR10907:SF47">
    <property type="entry name" value="REGUCALCIN"/>
    <property type="match status" value="1"/>
</dbReference>
<feature type="binding site" evidence="5">
    <location>
        <position position="433"/>
    </location>
    <ligand>
        <name>a divalent metal cation</name>
        <dbReference type="ChEBI" id="CHEBI:60240"/>
    </ligand>
</feature>
<dbReference type="Gene3D" id="2.120.10.30">
    <property type="entry name" value="TolB, C-terminal domain"/>
    <property type="match status" value="1"/>
</dbReference>